<dbReference type="RefSeq" id="WP_305908944.1">
    <property type="nucleotide sequence ID" value="NZ_CP157743.1"/>
</dbReference>
<reference evidence="3 4" key="1">
    <citation type="journal article" date="2024" name="Microbiology">
        <title>Methylomarinum rosea sp. nov., a novel halophilic methanotrophic bacterium from the hypersaline Lake Elton.</title>
        <authorList>
            <person name="Suleimanov R.Z."/>
            <person name="Oshkin I.Y."/>
            <person name="Danilova O.V."/>
            <person name="Suzina N.E."/>
            <person name="Dedysh S.N."/>
        </authorList>
    </citation>
    <scope>NUCLEOTIDE SEQUENCE [LARGE SCALE GENOMIC DNA]</scope>
    <source>
        <strain evidence="3 4">Ch1-1</strain>
    </source>
</reference>
<gene>
    <name evidence="3" type="ORF">Q9L42_008145</name>
</gene>
<evidence type="ECO:0000313" key="3">
    <source>
        <dbReference type="EMBL" id="XBS22080.1"/>
    </source>
</evidence>
<dbReference type="Pfam" id="PF05116">
    <property type="entry name" value="S6PP"/>
    <property type="match status" value="1"/>
</dbReference>
<dbReference type="GO" id="GO:0016791">
    <property type="term" value="F:phosphatase activity"/>
    <property type="evidence" value="ECO:0007669"/>
    <property type="project" value="UniProtKB-ARBA"/>
</dbReference>
<sequence>MSERRLLLCTDMDRTVIPNGVQSEHPNARKRFAAFCRQPGVKLVYVTGRHQALVKQAIKNYALPDPDFVITDVGSKIYRVIDDQWRELSAWEMEIDKDWHGKSHQQIKQLLGDISNLHLQEPSKQNTHKLSYYLPLHVDKDGVIAAIKDRLEKENIDASLVWSIDEPKGIGLLDVLPRNATKLHAIEFLQQQLGYHPTDVVFAGDSGNDLPVLGSAIRSVLVANATDEIKQAAQQLARRNGHGDALYIAAARGLHMNGNYAAGVLEGVWHFAPDFRDKLQQDEVDDDG</sequence>
<dbReference type="PANTHER" id="PTHR46521">
    <property type="entry name" value="SUCROSE-PHOSPHATASE 2-RELATED"/>
    <property type="match status" value="1"/>
</dbReference>
<protein>
    <submittedName>
        <fullName evidence="3">HAD-IIB family hydrolase</fullName>
    </submittedName>
</protein>
<evidence type="ECO:0000313" key="4">
    <source>
        <dbReference type="Proteomes" id="UP001225378"/>
    </source>
</evidence>
<dbReference type="AlphaFoldDB" id="A0AAU7NYP8"/>
<dbReference type="InterPro" id="IPR006379">
    <property type="entry name" value="HAD-SF_hydro_IIB"/>
</dbReference>
<dbReference type="InterPro" id="IPR006380">
    <property type="entry name" value="SPP-like_dom"/>
</dbReference>
<dbReference type="Gene3D" id="3.40.50.1000">
    <property type="entry name" value="HAD superfamily/HAD-like"/>
    <property type="match status" value="1"/>
</dbReference>
<feature type="domain" description="Sucrose phosphatase-like" evidence="2">
    <location>
        <begin position="5"/>
        <end position="271"/>
    </location>
</feature>
<keyword evidence="1 3" id="KW-0378">Hydrolase</keyword>
<organism evidence="3 4">
    <name type="scientific">Methylomarinum roseum</name>
    <dbReference type="NCBI Taxonomy" id="3067653"/>
    <lineage>
        <taxon>Bacteria</taxon>
        <taxon>Pseudomonadati</taxon>
        <taxon>Pseudomonadota</taxon>
        <taxon>Gammaproteobacteria</taxon>
        <taxon>Methylococcales</taxon>
        <taxon>Methylococcaceae</taxon>
        <taxon>Methylomarinum</taxon>
    </lineage>
</organism>
<dbReference type="PANTHER" id="PTHR46521:SF4">
    <property type="entry name" value="SUCROSE-PHOSPHATASE 2-RELATED"/>
    <property type="match status" value="1"/>
</dbReference>
<dbReference type="SFLD" id="SFLDG01141">
    <property type="entry name" value="C2.B.1:_Sucrose_Phosphatase_Li"/>
    <property type="match status" value="1"/>
</dbReference>
<dbReference type="NCBIfam" id="TIGR01484">
    <property type="entry name" value="HAD-SF-IIB"/>
    <property type="match status" value="1"/>
</dbReference>
<dbReference type="SFLD" id="SFLDG01140">
    <property type="entry name" value="C2.B:_Phosphomannomutase_and_P"/>
    <property type="match status" value="1"/>
</dbReference>
<dbReference type="EMBL" id="CP157743">
    <property type="protein sequence ID" value="XBS22080.1"/>
    <property type="molecule type" value="Genomic_DNA"/>
</dbReference>
<dbReference type="InterPro" id="IPR051518">
    <property type="entry name" value="Sucrose_Phosphatase"/>
</dbReference>
<dbReference type="Proteomes" id="UP001225378">
    <property type="component" value="Chromosome"/>
</dbReference>
<evidence type="ECO:0000259" key="2">
    <source>
        <dbReference type="Pfam" id="PF05116"/>
    </source>
</evidence>
<accession>A0AAU7NYP8</accession>
<evidence type="ECO:0000256" key="1">
    <source>
        <dbReference type="ARBA" id="ARBA00022801"/>
    </source>
</evidence>
<proteinExistence type="predicted"/>
<dbReference type="KEGG" id="mech:Q9L42_008145"/>
<dbReference type="SFLD" id="SFLDS00003">
    <property type="entry name" value="Haloacid_Dehalogenase"/>
    <property type="match status" value="1"/>
</dbReference>
<dbReference type="SUPFAM" id="SSF56784">
    <property type="entry name" value="HAD-like"/>
    <property type="match status" value="1"/>
</dbReference>
<dbReference type="InterPro" id="IPR023214">
    <property type="entry name" value="HAD_sf"/>
</dbReference>
<dbReference type="InterPro" id="IPR036412">
    <property type="entry name" value="HAD-like_sf"/>
</dbReference>
<keyword evidence="4" id="KW-1185">Reference proteome</keyword>
<dbReference type="Gene3D" id="3.90.1070.10">
    <property type="match status" value="1"/>
</dbReference>
<name>A0AAU7NYP8_9GAMM</name>
<dbReference type="GO" id="GO:0000287">
    <property type="term" value="F:magnesium ion binding"/>
    <property type="evidence" value="ECO:0007669"/>
    <property type="project" value="UniProtKB-ARBA"/>
</dbReference>